<reference evidence="4" key="1">
    <citation type="submission" date="2019-05" db="EMBL/GenBank/DDBJ databases">
        <authorList>
            <person name="Piombo E."/>
        </authorList>
    </citation>
    <scope>NUCLEOTIDE SEQUENCE</scope>
    <source>
        <strain evidence="4">C2S</strain>
    </source>
</reference>
<dbReference type="PANTHER" id="PTHR24198">
    <property type="entry name" value="ANKYRIN REPEAT AND PROTEIN KINASE DOMAIN-CONTAINING PROTEIN"/>
    <property type="match status" value="1"/>
</dbReference>
<dbReference type="Gene3D" id="1.25.40.20">
    <property type="entry name" value="Ankyrin repeat-containing domain"/>
    <property type="match status" value="2"/>
</dbReference>
<accession>A0A9Q9RVH6</accession>
<feature type="repeat" description="ANK" evidence="3">
    <location>
        <begin position="402"/>
        <end position="438"/>
    </location>
</feature>
<keyword evidence="2 3" id="KW-0040">ANK repeat</keyword>
<feature type="repeat" description="ANK" evidence="3">
    <location>
        <begin position="945"/>
        <end position="981"/>
    </location>
</feature>
<dbReference type="PROSITE" id="PS50297">
    <property type="entry name" value="ANK_REP_REGION"/>
    <property type="match status" value="3"/>
</dbReference>
<evidence type="ECO:0000256" key="2">
    <source>
        <dbReference type="ARBA" id="ARBA00023043"/>
    </source>
</evidence>
<evidence type="ECO:0000313" key="5">
    <source>
        <dbReference type="Proteomes" id="UP000760494"/>
    </source>
</evidence>
<dbReference type="PROSITE" id="PS50088">
    <property type="entry name" value="ANK_REPEAT"/>
    <property type="match status" value="5"/>
</dbReference>
<proteinExistence type="predicted"/>
<sequence length="1090" mass="121646">MASPLTHIAESPYQEFVRNQTDIHNRTGEVSRTPMTMIDRDGSVLNETEDFRLLYHIVLRNDALALKQYLTVAPWAVDSMSARPERDEAPYEGNDYFLLATQNGNLDVLQILLEHYKRNHDSTDELRFKTRGYQLLNEAARRGHNEVVQFLLDSQPLYAGIDERDCKGYTALGSAANIYSVRYTDSADWQDVCVDNNEKVMHLLLDYGASASDIVLPMNDKEETPDTVLTLAVQWASPKLINRLIKGGADIQAKVTKFPFDLGFWNERGYISDINAFCIACISANYEAVQSLLGYPGADRADMVSSRDSRGSLPIHWATRNQLPDELQYIPISILQERTRNITNVIRLLLEINATTVNIQDGDGNTPLHYATGHFGRSGKLYTNIFELLCQKGADAGICNKKGETPLHTLFRRDGSNMPVDAVSTLLAHGARVTAVDNTGNTPMHVACCNANSGDAVSVLLQHGADPTLKNSKQETPIHMVAQFRCPPRASRSKASEVMRAQDDMIDRLAKARGAELMDLKNTAGQSARQIYQDSRAKWLEGARGNKNHRHWGRSIMPPSLLKDELPYGNFIRGPKEHHNDDEPPYTPMTMIDGNGSVLCEADEFDLLLAIIHRDDVTTLEQYLDIAPLVIEERENLPLYYSFFYTAVSHGSLGALRTLLSYYERVMGPIQRITFRKRGFTLLNEAARRGYLEIVEFLLQNQPLYADIHERDYTGCNAIAAALDLYSTRYAEAFDWQPSVDKSEAVINLLLDWGACPTDVVARVHEDSSWKPETVISMASEWASAKIIERLVNGGADVHARFTKDSLQLRLYDEQDYIVDNVTAIHMASFRGNYPTLKTLLAHRGNAISAPQMVSSCDSRGSTPLHWATRNNLFNPNPHESAQNIKATIDLILDLCPGIVNIQDSEGNTALHYASQYFGGNGEVFMPIFDMICDKGGDASIRNNRGETPLHNVLASAEETVNQQIISLLLAHGAKISDSDYGRNTPLHIAARRLDDHGAIAFLIKQGADATIRNSKNETPVHIAASGDVFTPGLADKVKMQNLVFATLTNAGGSDLMESTEINGKTPREICKERRSIWRKNEHRDRLIDK</sequence>
<dbReference type="Pfam" id="PF00023">
    <property type="entry name" value="Ank"/>
    <property type="match status" value="1"/>
</dbReference>
<comment type="caution">
    <text evidence="4">The sequence shown here is derived from an EMBL/GenBank/DDBJ whole genome shotgun (WGS) entry which is preliminary data.</text>
</comment>
<evidence type="ECO:0008006" key="6">
    <source>
        <dbReference type="Google" id="ProtNLM"/>
    </source>
</evidence>
<evidence type="ECO:0000256" key="1">
    <source>
        <dbReference type="ARBA" id="ARBA00022737"/>
    </source>
</evidence>
<gene>
    <name evidence="4" type="ORF">C2S_11010</name>
</gene>
<dbReference type="AlphaFoldDB" id="A0A9Q9RVH6"/>
<dbReference type="SMART" id="SM00248">
    <property type="entry name" value="ANK"/>
    <property type="match status" value="16"/>
</dbReference>
<evidence type="ECO:0000256" key="3">
    <source>
        <dbReference type="PROSITE-ProRule" id="PRU00023"/>
    </source>
</evidence>
<dbReference type="Proteomes" id="UP000760494">
    <property type="component" value="Unassembled WGS sequence"/>
</dbReference>
<dbReference type="EMBL" id="CABFJX010000392">
    <property type="protein sequence ID" value="VTT78316.1"/>
    <property type="molecule type" value="Genomic_DNA"/>
</dbReference>
<protein>
    <recommendedName>
        <fullName evidence="6">Ankyrin</fullName>
    </recommendedName>
</protein>
<feature type="repeat" description="ANK" evidence="3">
    <location>
        <begin position="363"/>
        <end position="401"/>
    </location>
</feature>
<dbReference type="InterPro" id="IPR002110">
    <property type="entry name" value="Ankyrin_rpt"/>
</dbReference>
<feature type="repeat" description="ANK" evidence="3">
    <location>
        <begin position="439"/>
        <end position="472"/>
    </location>
</feature>
<dbReference type="InterPro" id="IPR036770">
    <property type="entry name" value="Ankyrin_rpt-contain_sf"/>
</dbReference>
<dbReference type="Pfam" id="PF12796">
    <property type="entry name" value="Ank_2"/>
    <property type="match status" value="3"/>
</dbReference>
<evidence type="ECO:0000313" key="4">
    <source>
        <dbReference type="EMBL" id="VTT78316.1"/>
    </source>
</evidence>
<dbReference type="PANTHER" id="PTHR24198:SF165">
    <property type="entry name" value="ANKYRIN REPEAT-CONTAINING PROTEIN-RELATED"/>
    <property type="match status" value="1"/>
</dbReference>
<organism evidence="4 5">
    <name type="scientific">Fusarium fujikuroi</name>
    <name type="common">Bakanae and foot rot disease fungus</name>
    <name type="synonym">Gibberella fujikuroi</name>
    <dbReference type="NCBI Taxonomy" id="5127"/>
    <lineage>
        <taxon>Eukaryota</taxon>
        <taxon>Fungi</taxon>
        <taxon>Dikarya</taxon>
        <taxon>Ascomycota</taxon>
        <taxon>Pezizomycotina</taxon>
        <taxon>Sordariomycetes</taxon>
        <taxon>Hypocreomycetidae</taxon>
        <taxon>Hypocreales</taxon>
        <taxon>Nectriaceae</taxon>
        <taxon>Fusarium</taxon>
        <taxon>Fusarium fujikuroi species complex</taxon>
    </lineage>
</organism>
<dbReference type="SUPFAM" id="SSF48403">
    <property type="entry name" value="Ankyrin repeat"/>
    <property type="match status" value="3"/>
</dbReference>
<name>A0A9Q9RVH6_FUSFU</name>
<feature type="repeat" description="ANK" evidence="3">
    <location>
        <begin position="982"/>
        <end position="1015"/>
    </location>
</feature>
<keyword evidence="1" id="KW-0677">Repeat</keyword>